<comment type="caution">
    <text evidence="1">The sequence shown here is derived from an EMBL/GenBank/DDBJ whole genome shotgun (WGS) entry which is preliminary data.</text>
</comment>
<evidence type="ECO:0000313" key="2">
    <source>
        <dbReference type="Proteomes" id="UP001150062"/>
    </source>
</evidence>
<sequence length="984" mass="116995">MDFNSNIYNIVKQNTLYNNSPTINDVKSLQIIFRSENDRDNVYLSLISRILKNLPKKDDNNEKRKRKIHIILRSLKINQSYYNEYPPTIKIIQKLNEVCLILIQIDNSAIKKSTSTLSNLLIRKSHEKITKQEEDKLRFKIKSQKKKIELSEKILTLNKYNKNGIEFYYPGLVSEPKVFHSKKLERSLILQPSFGGQFRAVYKNITYTRKKRHGKNKTEIQTKKIIKDLNEEKIICVNLKKFQNKINEIYFEKNKKKKKKRKKLLRKDRQISIKNIKNYLESKYVLHGGDFVLKLNEIKIILKIVSKLKNIENYEEKLFSQIWIKLLINSYINKEEEKFYKYLSVLKIMCKSGDPLVCKCALDLWFNLLIYGNLKVTIQQHSTKDQNFQKKLKRNYDKVSNFETILINFLQDLFNVLFYSKSKKMVLISKRVLQIASRIFFFCITRNGKIIKRKIRQFKLQNIIPLLQSIDFIPLQHGITLINVLMYKTYMEVKRPIFGHRLFPADISNNIYFISQVYSKSPCFLIRENLFLLIYDYFISQIYLKQKQTLLNLPSKLDQINSNQNAKHQLKHVVIDQSIYIYNLLKLIDSPHKFNQLWKYSKNDFYSEIFNFINEQYFLNPKNNKKISINNLPKKLFQLILFEFDKLINYPKKMLRENDNDGFELLFQIINTNSIGGVNLDKVTSLLYSNDFIKMEKVIYCIFLILRKIYLNKPKINNDNNNNNHNNTQFGKNKMDFNKKRNSFKGKRQFLLYFSSLAKNKNPKIRSIYLQIISRMIIYFKSTLLVEHGLTSEIEFIINYFNEKLIIFCGNKKVLSQNNLRFILQMIIEISTIDQKNSKSISKCISSIHQIIATELLISKNILQLISITILQYLFVNLKKKSSNEYIRIAMLHLIIEKTRKSKTDLNSIGGLSFFINLIDDVHPRISYLASIFLYHYWKNNKQKVYLDLNAQIKLKYKENPIYLSNMVFKIKELLEIGEQYLID</sequence>
<keyword evidence="2" id="KW-1185">Reference proteome</keyword>
<dbReference type="EMBL" id="JAOAOG010000264">
    <property type="protein sequence ID" value="KAJ6235259.1"/>
    <property type="molecule type" value="Genomic_DNA"/>
</dbReference>
<dbReference type="PANTHER" id="PTHR34958">
    <property type="entry name" value="CONDITIONAL LOSS-OF-GROWTH 1"/>
    <property type="match status" value="1"/>
</dbReference>
<name>A0ABQ8XV43_9EUKA</name>
<evidence type="ECO:0000313" key="1">
    <source>
        <dbReference type="EMBL" id="KAJ6235259.1"/>
    </source>
</evidence>
<reference evidence="1" key="1">
    <citation type="submission" date="2022-08" db="EMBL/GenBank/DDBJ databases">
        <title>Novel sulfate-reducing endosymbionts in the free-living metamonad Anaeramoeba.</title>
        <authorList>
            <person name="Jerlstrom-Hultqvist J."/>
            <person name="Cepicka I."/>
            <person name="Gallot-Lavallee L."/>
            <person name="Salas-Leiva D."/>
            <person name="Curtis B.A."/>
            <person name="Zahonova K."/>
            <person name="Pipaliya S."/>
            <person name="Dacks J."/>
            <person name="Roger A.J."/>
        </authorList>
    </citation>
    <scope>NUCLEOTIDE SEQUENCE</scope>
    <source>
        <strain evidence="1">Schooner1</strain>
    </source>
</reference>
<protein>
    <submittedName>
        <fullName evidence="1">Conditional loss-of-growth 1</fullName>
    </submittedName>
</protein>
<proteinExistence type="predicted"/>
<gene>
    <name evidence="1" type="ORF">M0813_03943</name>
</gene>
<organism evidence="1 2">
    <name type="scientific">Anaeramoeba flamelloides</name>
    <dbReference type="NCBI Taxonomy" id="1746091"/>
    <lineage>
        <taxon>Eukaryota</taxon>
        <taxon>Metamonada</taxon>
        <taxon>Anaeramoebidae</taxon>
        <taxon>Anaeramoeba</taxon>
    </lineage>
</organism>
<dbReference type="Proteomes" id="UP001150062">
    <property type="component" value="Unassembled WGS sequence"/>
</dbReference>
<dbReference type="PANTHER" id="PTHR34958:SF1">
    <property type="entry name" value="ARMADILLO-LIKE HELICAL DOMAIN-CONTAINING PROTEIN"/>
    <property type="match status" value="1"/>
</dbReference>
<accession>A0ABQ8XV43</accession>